<dbReference type="InterPro" id="IPR000943">
    <property type="entry name" value="RNA_pol_sigma70"/>
</dbReference>
<name>A0AA90H1J8_9ACTN</name>
<dbReference type="Gene3D" id="1.10.10.10">
    <property type="entry name" value="Winged helix-like DNA-binding domain superfamily/Winged helix DNA-binding domain"/>
    <property type="match status" value="2"/>
</dbReference>
<evidence type="ECO:0000256" key="2">
    <source>
        <dbReference type="ARBA" id="ARBA00023082"/>
    </source>
</evidence>
<keyword evidence="9" id="KW-1185">Reference proteome</keyword>
<dbReference type="InterPro" id="IPR013325">
    <property type="entry name" value="RNA_pol_sigma_r2"/>
</dbReference>
<evidence type="ECO:0000313" key="8">
    <source>
        <dbReference type="EMBL" id="MDI5969184.1"/>
    </source>
</evidence>
<keyword evidence="3" id="KW-0238">DNA-binding</keyword>
<dbReference type="InterPro" id="IPR014322">
    <property type="entry name" value="RNA_pol_sigma-B/F/G"/>
</dbReference>
<keyword evidence="4" id="KW-0804">Transcription</keyword>
<comment type="caution">
    <text evidence="8">The sequence shown here is derived from an EMBL/GenBank/DDBJ whole genome shotgun (WGS) entry which is preliminary data.</text>
</comment>
<feature type="domain" description="RNA polymerase sigma-70 region 4" evidence="6">
    <location>
        <begin position="200"/>
        <end position="248"/>
    </location>
</feature>
<dbReference type="InterPro" id="IPR014284">
    <property type="entry name" value="RNA_pol_sigma-70_dom"/>
</dbReference>
<dbReference type="SUPFAM" id="SSF88659">
    <property type="entry name" value="Sigma3 and sigma4 domains of RNA polymerase sigma factors"/>
    <property type="match status" value="2"/>
</dbReference>
<evidence type="ECO:0000256" key="3">
    <source>
        <dbReference type="ARBA" id="ARBA00023125"/>
    </source>
</evidence>
<dbReference type="PANTHER" id="PTHR30385:SF4">
    <property type="entry name" value="RNA POLYMERASE SIGMA-E FACTOR"/>
    <property type="match status" value="1"/>
</dbReference>
<dbReference type="InterPro" id="IPR007630">
    <property type="entry name" value="RNA_pol_sigma70_r4"/>
</dbReference>
<dbReference type="EMBL" id="JABXJJ020000008">
    <property type="protein sequence ID" value="MDI5969184.1"/>
    <property type="molecule type" value="Genomic_DNA"/>
</dbReference>
<dbReference type="Pfam" id="PF04545">
    <property type="entry name" value="Sigma70_r4"/>
    <property type="match status" value="1"/>
</dbReference>
<dbReference type="GO" id="GO:0006352">
    <property type="term" value="P:DNA-templated transcription initiation"/>
    <property type="evidence" value="ECO:0007669"/>
    <property type="project" value="InterPro"/>
</dbReference>
<reference evidence="8 9" key="1">
    <citation type="submission" date="2023-05" db="EMBL/GenBank/DDBJ databases">
        <title>Streptantibioticus silvisoli sp. nov., acidotolerant actinomycetes 1 from pine litter.</title>
        <authorList>
            <person name="Swiecimska M."/>
            <person name="Golinska P."/>
            <person name="Sangal V."/>
            <person name="Wachnowicz B."/>
            <person name="Goodfellow M."/>
        </authorList>
    </citation>
    <scope>NUCLEOTIDE SEQUENCE</scope>
    <source>
        <strain evidence="8">SL13</strain>
        <strain evidence="7 9">SL54</strain>
    </source>
</reference>
<evidence type="ECO:0000313" key="7">
    <source>
        <dbReference type="EMBL" id="MDI5962552.1"/>
    </source>
</evidence>
<dbReference type="PANTHER" id="PTHR30385">
    <property type="entry name" value="SIGMA FACTOR F FLAGELLAR"/>
    <property type="match status" value="1"/>
</dbReference>
<organism evidence="8">
    <name type="scientific">Streptantibioticus silvisoli</name>
    <dbReference type="NCBI Taxonomy" id="2705255"/>
    <lineage>
        <taxon>Bacteria</taxon>
        <taxon>Bacillati</taxon>
        <taxon>Actinomycetota</taxon>
        <taxon>Actinomycetes</taxon>
        <taxon>Kitasatosporales</taxon>
        <taxon>Streptomycetaceae</taxon>
        <taxon>Streptantibioticus</taxon>
    </lineage>
</organism>
<dbReference type="NCBIfam" id="TIGR02980">
    <property type="entry name" value="SigBFG"/>
    <property type="match status" value="1"/>
</dbReference>
<dbReference type="InterPro" id="IPR007627">
    <property type="entry name" value="RNA_pol_sigma70_r2"/>
</dbReference>
<dbReference type="EMBL" id="JAAGKO020000007">
    <property type="protein sequence ID" value="MDI5962552.1"/>
    <property type="molecule type" value="Genomic_DNA"/>
</dbReference>
<evidence type="ECO:0000259" key="6">
    <source>
        <dbReference type="Pfam" id="PF04545"/>
    </source>
</evidence>
<dbReference type="NCBIfam" id="TIGR02937">
    <property type="entry name" value="sigma70-ECF"/>
    <property type="match status" value="1"/>
</dbReference>
<dbReference type="InterPro" id="IPR013324">
    <property type="entry name" value="RNA_pol_sigma_r3/r4-like"/>
</dbReference>
<dbReference type="AlphaFoldDB" id="A0AA90H1J8"/>
<dbReference type="PRINTS" id="PR00046">
    <property type="entry name" value="SIGMA70FCT"/>
</dbReference>
<keyword evidence="2" id="KW-0731">Sigma factor</keyword>
<gene>
    <name evidence="7" type="ORF">POF43_007470</name>
    <name evidence="8" type="ORF">POF50_007470</name>
</gene>
<dbReference type="GO" id="GO:0016987">
    <property type="term" value="F:sigma factor activity"/>
    <property type="evidence" value="ECO:0007669"/>
    <property type="project" value="UniProtKB-KW"/>
</dbReference>
<dbReference type="InterPro" id="IPR036388">
    <property type="entry name" value="WH-like_DNA-bd_sf"/>
</dbReference>
<sequence>MRRRHDDTPDTDQAFARMAVLDAGPERDALRGEVIEQWVPVAERLATRFRDRGEEAEDLRQVAVVGLIKAVDRFDPAKGSSFLSFAVPTVTGEIKRHFRDHLWGLHVPRRVQELRARVRAACGELAVSVDDRGPRVADVARHTGLPEEDVLLGLEALHSYSTLSLDLAPPGSDGHSLLDTLGLPDDRIDLVLDREAAKPCLRCLPDRERAILYLRYFRGMTQGQIADRLGLSQMHVSRLLSSTCEKVRAQVQADG</sequence>
<dbReference type="SUPFAM" id="SSF88946">
    <property type="entry name" value="Sigma2 domain of RNA polymerase sigma factors"/>
    <property type="match status" value="1"/>
</dbReference>
<proteinExistence type="predicted"/>
<evidence type="ECO:0000313" key="9">
    <source>
        <dbReference type="Proteomes" id="UP001156398"/>
    </source>
</evidence>
<evidence type="ECO:0000256" key="4">
    <source>
        <dbReference type="ARBA" id="ARBA00023163"/>
    </source>
</evidence>
<dbReference type="Pfam" id="PF04542">
    <property type="entry name" value="Sigma70_r2"/>
    <property type="match status" value="1"/>
</dbReference>
<dbReference type="GO" id="GO:0003677">
    <property type="term" value="F:DNA binding"/>
    <property type="evidence" value="ECO:0007669"/>
    <property type="project" value="UniProtKB-KW"/>
</dbReference>
<dbReference type="Gene3D" id="1.20.120.1810">
    <property type="match status" value="1"/>
</dbReference>
<feature type="domain" description="RNA polymerase sigma-70 region 2" evidence="5">
    <location>
        <begin position="35"/>
        <end position="101"/>
    </location>
</feature>
<keyword evidence="1" id="KW-0805">Transcription regulation</keyword>
<protein>
    <submittedName>
        <fullName evidence="8">SigB/SigF/SigG family RNA polymerase sigma factor</fullName>
    </submittedName>
</protein>
<evidence type="ECO:0000256" key="1">
    <source>
        <dbReference type="ARBA" id="ARBA00023015"/>
    </source>
</evidence>
<dbReference type="CDD" id="cd06171">
    <property type="entry name" value="Sigma70_r4"/>
    <property type="match status" value="1"/>
</dbReference>
<accession>A0AA90H1J8</accession>
<evidence type="ECO:0000259" key="5">
    <source>
        <dbReference type="Pfam" id="PF04542"/>
    </source>
</evidence>
<dbReference type="Proteomes" id="UP001156398">
    <property type="component" value="Unassembled WGS sequence"/>
</dbReference>